<feature type="transmembrane region" description="Helical" evidence="1">
    <location>
        <begin position="16"/>
        <end position="36"/>
    </location>
</feature>
<proteinExistence type="predicted"/>
<feature type="transmembrane region" description="Helical" evidence="1">
    <location>
        <begin position="233"/>
        <end position="254"/>
    </location>
</feature>
<protein>
    <recommendedName>
        <fullName evidence="4">DUF3533 domain-containing protein</fullName>
    </recommendedName>
</protein>
<evidence type="ECO:0000313" key="3">
    <source>
        <dbReference type="Proteomes" id="UP000199025"/>
    </source>
</evidence>
<dbReference type="STRING" id="115433.SAMN05421835_14712"/>
<dbReference type="OrthoDB" id="3217869at2"/>
<dbReference type="EMBL" id="FORP01000047">
    <property type="protein sequence ID" value="SFK92871.1"/>
    <property type="molecule type" value="Genomic_DNA"/>
</dbReference>
<evidence type="ECO:0008006" key="4">
    <source>
        <dbReference type="Google" id="ProtNLM"/>
    </source>
</evidence>
<dbReference type="Proteomes" id="UP000199025">
    <property type="component" value="Unassembled WGS sequence"/>
</dbReference>
<sequence>MRTEERLRDAIPPRTILLVAGVLLLQLGFILSYVGAFHSPSPSGVRLAVVGPQATVQRLDALPDDPLEVEPAASEAEVRQRILDREVSAGFVVARTGTTDRLLVASAAGPALATAVEQVVTQVENAQRRTVQVVDLVAPEAGDARALTGFYAVVGWLVGGYLAAAALAIARGARPATLQRTLIRLGAMVPYAVLSGLGGALILDQWLHALAGHFFALWWIGALLTFTAATVTMALQVLFGVLGVGLTVLIFVILGNPSAGGAYQAELLPTFWRVIGGALPNGAGTEALRNYVYFSGHATTRPLLLIAIWGAAGLLVTLAGSLLHLRRAAQREPVSEGRHAKHEA</sequence>
<dbReference type="RefSeq" id="WP_091517137.1">
    <property type="nucleotide sequence ID" value="NZ_FORP01000047.1"/>
</dbReference>
<organism evidence="2 3">
    <name type="scientific">Amycolatopsis sacchari</name>
    <dbReference type="NCBI Taxonomy" id="115433"/>
    <lineage>
        <taxon>Bacteria</taxon>
        <taxon>Bacillati</taxon>
        <taxon>Actinomycetota</taxon>
        <taxon>Actinomycetes</taxon>
        <taxon>Pseudonocardiales</taxon>
        <taxon>Pseudonocardiaceae</taxon>
        <taxon>Amycolatopsis</taxon>
    </lineage>
</organism>
<name>A0A1I4DLT6_9PSEU</name>
<feature type="transmembrane region" description="Helical" evidence="1">
    <location>
        <begin position="149"/>
        <end position="170"/>
    </location>
</feature>
<keyword evidence="1" id="KW-0812">Transmembrane</keyword>
<feature type="transmembrane region" description="Helical" evidence="1">
    <location>
        <begin position="303"/>
        <end position="325"/>
    </location>
</feature>
<evidence type="ECO:0000313" key="2">
    <source>
        <dbReference type="EMBL" id="SFK92871.1"/>
    </source>
</evidence>
<dbReference type="AlphaFoldDB" id="A0A1I4DLT6"/>
<keyword evidence="3" id="KW-1185">Reference proteome</keyword>
<accession>A0A1I4DLT6</accession>
<reference evidence="2 3" key="1">
    <citation type="submission" date="2016-10" db="EMBL/GenBank/DDBJ databases">
        <authorList>
            <person name="de Groot N.N."/>
        </authorList>
    </citation>
    <scope>NUCLEOTIDE SEQUENCE [LARGE SCALE GENOMIC DNA]</scope>
    <source>
        <strain evidence="2 3">DSM 44468</strain>
    </source>
</reference>
<gene>
    <name evidence="2" type="ORF">SAMN05421835_14712</name>
</gene>
<feature type="transmembrane region" description="Helical" evidence="1">
    <location>
        <begin position="182"/>
        <end position="203"/>
    </location>
</feature>
<keyword evidence="1" id="KW-0472">Membrane</keyword>
<feature type="transmembrane region" description="Helical" evidence="1">
    <location>
        <begin position="209"/>
        <end position="226"/>
    </location>
</feature>
<keyword evidence="1" id="KW-1133">Transmembrane helix</keyword>
<evidence type="ECO:0000256" key="1">
    <source>
        <dbReference type="SAM" id="Phobius"/>
    </source>
</evidence>